<sequence>MQLGMRQRRQVLLDCLISINVLQLVSRRELVGVPNLNSKDQRLNLEM</sequence>
<protein>
    <submittedName>
        <fullName evidence="1 2">Uncharacterized protein</fullName>
    </submittedName>
</protein>
<gene>
    <name evidence="1" type="ORF">PHYPA_023709</name>
</gene>
<dbReference type="PaxDb" id="3218-PP1S300_81V6.1"/>
<evidence type="ECO:0000313" key="2">
    <source>
        <dbReference type="EnsemblPlants" id="Pp3c19_5030V3.1"/>
    </source>
</evidence>
<dbReference type="Proteomes" id="UP000006727">
    <property type="component" value="Chromosome 19"/>
</dbReference>
<organism evidence="1">
    <name type="scientific">Physcomitrium patens</name>
    <name type="common">Spreading-leaved earth moss</name>
    <name type="synonym">Physcomitrella patens</name>
    <dbReference type="NCBI Taxonomy" id="3218"/>
    <lineage>
        <taxon>Eukaryota</taxon>
        <taxon>Viridiplantae</taxon>
        <taxon>Streptophyta</taxon>
        <taxon>Embryophyta</taxon>
        <taxon>Bryophyta</taxon>
        <taxon>Bryophytina</taxon>
        <taxon>Bryopsida</taxon>
        <taxon>Funariidae</taxon>
        <taxon>Funariales</taxon>
        <taxon>Funariaceae</taxon>
        <taxon>Physcomitrium</taxon>
    </lineage>
</organism>
<reference evidence="1 3" key="1">
    <citation type="journal article" date="2008" name="Science">
        <title>The Physcomitrella genome reveals evolutionary insights into the conquest of land by plants.</title>
        <authorList>
            <person name="Rensing S."/>
            <person name="Lang D."/>
            <person name="Zimmer A."/>
            <person name="Terry A."/>
            <person name="Salamov A."/>
            <person name="Shapiro H."/>
            <person name="Nishiyama T."/>
            <person name="Perroud P.-F."/>
            <person name="Lindquist E."/>
            <person name="Kamisugi Y."/>
            <person name="Tanahashi T."/>
            <person name="Sakakibara K."/>
            <person name="Fujita T."/>
            <person name="Oishi K."/>
            <person name="Shin-I T."/>
            <person name="Kuroki Y."/>
            <person name="Toyoda A."/>
            <person name="Suzuki Y."/>
            <person name="Hashimoto A."/>
            <person name="Yamaguchi K."/>
            <person name="Sugano A."/>
            <person name="Kohara Y."/>
            <person name="Fujiyama A."/>
            <person name="Anterola A."/>
            <person name="Aoki S."/>
            <person name="Ashton N."/>
            <person name="Barbazuk W.B."/>
            <person name="Barker E."/>
            <person name="Bennetzen J."/>
            <person name="Bezanilla M."/>
            <person name="Blankenship R."/>
            <person name="Cho S.H."/>
            <person name="Dutcher S."/>
            <person name="Estelle M."/>
            <person name="Fawcett J.A."/>
            <person name="Gundlach H."/>
            <person name="Hanada K."/>
            <person name="Heyl A."/>
            <person name="Hicks K.A."/>
            <person name="Hugh J."/>
            <person name="Lohr M."/>
            <person name="Mayer K."/>
            <person name="Melkozernov A."/>
            <person name="Murata T."/>
            <person name="Nelson D."/>
            <person name="Pils B."/>
            <person name="Prigge M."/>
            <person name="Reiss B."/>
            <person name="Renner T."/>
            <person name="Rombauts S."/>
            <person name="Rushton P."/>
            <person name="Sanderfoot A."/>
            <person name="Schween G."/>
            <person name="Shiu S.-H."/>
            <person name="Stueber K."/>
            <person name="Theodoulou F.L."/>
            <person name="Tu H."/>
            <person name="Van de Peer Y."/>
            <person name="Verrier P.J."/>
            <person name="Waters E."/>
            <person name="Wood A."/>
            <person name="Yang L."/>
            <person name="Cove D."/>
            <person name="Cuming A."/>
            <person name="Hasebe M."/>
            <person name="Lucas S."/>
            <person name="Mishler D.B."/>
            <person name="Reski R."/>
            <person name="Grigoriev I."/>
            <person name="Quatrano R.S."/>
            <person name="Boore J.L."/>
        </authorList>
    </citation>
    <scope>NUCLEOTIDE SEQUENCE [LARGE SCALE GENOMIC DNA]</scope>
    <source>
        <strain evidence="2 3">cv. Gransden 2004</strain>
    </source>
</reference>
<proteinExistence type="predicted"/>
<reference evidence="1 3" key="2">
    <citation type="journal article" date="2018" name="Plant J.">
        <title>The Physcomitrella patens chromosome-scale assembly reveals moss genome structure and evolution.</title>
        <authorList>
            <person name="Lang D."/>
            <person name="Ullrich K.K."/>
            <person name="Murat F."/>
            <person name="Fuchs J."/>
            <person name="Jenkins J."/>
            <person name="Haas F.B."/>
            <person name="Piednoel M."/>
            <person name="Gundlach H."/>
            <person name="Van Bel M."/>
            <person name="Meyberg R."/>
            <person name="Vives C."/>
            <person name="Morata J."/>
            <person name="Symeonidi A."/>
            <person name="Hiss M."/>
            <person name="Muchero W."/>
            <person name="Kamisugi Y."/>
            <person name="Saleh O."/>
            <person name="Blanc G."/>
            <person name="Decker E.L."/>
            <person name="van Gessel N."/>
            <person name="Grimwood J."/>
            <person name="Hayes R.D."/>
            <person name="Graham S.W."/>
            <person name="Gunter L.E."/>
            <person name="McDaniel S.F."/>
            <person name="Hoernstein S.N.W."/>
            <person name="Larsson A."/>
            <person name="Li F.W."/>
            <person name="Perroud P.F."/>
            <person name="Phillips J."/>
            <person name="Ranjan P."/>
            <person name="Rokshar D.S."/>
            <person name="Rothfels C.J."/>
            <person name="Schneider L."/>
            <person name="Shu S."/>
            <person name="Stevenson D.W."/>
            <person name="Thummler F."/>
            <person name="Tillich M."/>
            <person name="Villarreal Aguilar J.C."/>
            <person name="Widiez T."/>
            <person name="Wong G.K."/>
            <person name="Wymore A."/>
            <person name="Zhang Y."/>
            <person name="Zimmer A.D."/>
            <person name="Quatrano R.S."/>
            <person name="Mayer K.F.X."/>
            <person name="Goodstein D."/>
            <person name="Casacuberta J.M."/>
            <person name="Vandepoele K."/>
            <person name="Reski R."/>
            <person name="Cuming A.C."/>
            <person name="Tuskan G.A."/>
            <person name="Maumus F."/>
            <person name="Salse J."/>
            <person name="Schmutz J."/>
            <person name="Rensing S.A."/>
        </authorList>
    </citation>
    <scope>NUCLEOTIDE SEQUENCE [LARGE SCALE GENOMIC DNA]</scope>
    <source>
        <strain evidence="2 3">cv. Gransden 2004</strain>
    </source>
</reference>
<dbReference type="AlphaFoldDB" id="A0A2K1IX87"/>
<dbReference type="EnsemblPlants" id="Pp3c19_5030V3.1">
    <property type="protein sequence ID" value="Pp3c19_5030V3.1"/>
    <property type="gene ID" value="Pp3c19_5030"/>
</dbReference>
<reference evidence="2" key="3">
    <citation type="submission" date="2020-12" db="UniProtKB">
        <authorList>
            <consortium name="EnsemblPlants"/>
        </authorList>
    </citation>
    <scope>IDENTIFICATION</scope>
</reference>
<dbReference type="Gramene" id="Pp3c19_5030V3.1">
    <property type="protein sequence ID" value="Pp3c19_5030V3.1"/>
    <property type="gene ID" value="Pp3c19_5030"/>
</dbReference>
<dbReference type="InParanoid" id="A0A2K1IX87"/>
<accession>A0A2K1IX87</accession>
<dbReference type="EnsemblPlants" id="Pp3c19_5030V3.2">
    <property type="protein sequence ID" value="Pp3c19_5030V3.2"/>
    <property type="gene ID" value="Pp3c19_5030"/>
</dbReference>
<name>A0A2K1IX87_PHYPA</name>
<dbReference type="Gramene" id="Pp3c19_5030V3.2">
    <property type="protein sequence ID" value="Pp3c19_5030V3.2"/>
    <property type="gene ID" value="Pp3c19_5030"/>
</dbReference>
<evidence type="ECO:0000313" key="1">
    <source>
        <dbReference type="EMBL" id="PNR33893.1"/>
    </source>
</evidence>
<dbReference type="EMBL" id="ABEU02000019">
    <property type="protein sequence ID" value="PNR33893.1"/>
    <property type="molecule type" value="Genomic_DNA"/>
</dbReference>
<evidence type="ECO:0000313" key="3">
    <source>
        <dbReference type="Proteomes" id="UP000006727"/>
    </source>
</evidence>
<keyword evidence="3" id="KW-1185">Reference proteome</keyword>